<organism evidence="2 3">
    <name type="scientific">Heracleum sosnowskyi</name>
    <dbReference type="NCBI Taxonomy" id="360622"/>
    <lineage>
        <taxon>Eukaryota</taxon>
        <taxon>Viridiplantae</taxon>
        <taxon>Streptophyta</taxon>
        <taxon>Embryophyta</taxon>
        <taxon>Tracheophyta</taxon>
        <taxon>Spermatophyta</taxon>
        <taxon>Magnoliopsida</taxon>
        <taxon>eudicotyledons</taxon>
        <taxon>Gunneridae</taxon>
        <taxon>Pentapetalae</taxon>
        <taxon>asterids</taxon>
        <taxon>campanulids</taxon>
        <taxon>Apiales</taxon>
        <taxon>Apiaceae</taxon>
        <taxon>Apioideae</taxon>
        <taxon>apioid superclade</taxon>
        <taxon>Tordylieae</taxon>
        <taxon>Tordyliinae</taxon>
        <taxon>Heracleum</taxon>
    </lineage>
</organism>
<gene>
    <name evidence="2" type="ORF">POM88_037817</name>
</gene>
<feature type="compositionally biased region" description="Polar residues" evidence="1">
    <location>
        <begin position="122"/>
        <end position="131"/>
    </location>
</feature>
<dbReference type="Proteomes" id="UP001237642">
    <property type="component" value="Unassembled WGS sequence"/>
</dbReference>
<evidence type="ECO:0000256" key="1">
    <source>
        <dbReference type="SAM" id="MobiDB-lite"/>
    </source>
</evidence>
<feature type="region of interest" description="Disordered" evidence="1">
    <location>
        <begin position="13"/>
        <end position="50"/>
    </location>
</feature>
<evidence type="ECO:0000313" key="3">
    <source>
        <dbReference type="Proteomes" id="UP001237642"/>
    </source>
</evidence>
<sequence length="168" mass="19338">MSSSDTRVVLYASWHKISPSEDQNHQEHEQPPPSRRPRTTVRTGEEKGYFQLSEEDAKVVTEWDEAFEFIHYGFVPNNQDGSSSTIPDNSFPLCPKRQRTHKEEVEAFLADAWKNLMNLGSYENQAHNSSPARPKRQRTQKEEVEAFLADAWRNLMNLGSDETQKSGQ</sequence>
<reference evidence="2" key="2">
    <citation type="submission" date="2023-05" db="EMBL/GenBank/DDBJ databases">
        <authorList>
            <person name="Schelkunov M.I."/>
        </authorList>
    </citation>
    <scope>NUCLEOTIDE SEQUENCE</scope>
    <source>
        <strain evidence="2">Hsosn_3</strain>
        <tissue evidence="2">Leaf</tissue>
    </source>
</reference>
<accession>A0AAD8HTC8</accession>
<evidence type="ECO:0000313" key="2">
    <source>
        <dbReference type="EMBL" id="KAK1371725.1"/>
    </source>
</evidence>
<feature type="compositionally biased region" description="Basic and acidic residues" evidence="1">
    <location>
        <begin position="18"/>
        <end position="30"/>
    </location>
</feature>
<protein>
    <submittedName>
        <fullName evidence="2">Uncharacterized protein</fullName>
    </submittedName>
</protein>
<proteinExistence type="predicted"/>
<comment type="caution">
    <text evidence="2">The sequence shown here is derived from an EMBL/GenBank/DDBJ whole genome shotgun (WGS) entry which is preliminary data.</text>
</comment>
<reference evidence="2" key="1">
    <citation type="submission" date="2023-02" db="EMBL/GenBank/DDBJ databases">
        <title>Genome of toxic invasive species Heracleum sosnowskyi carries increased number of genes despite the absence of recent whole-genome duplications.</title>
        <authorList>
            <person name="Schelkunov M."/>
            <person name="Shtratnikova V."/>
            <person name="Makarenko M."/>
            <person name="Klepikova A."/>
            <person name="Omelchenko D."/>
            <person name="Novikova G."/>
            <person name="Obukhova E."/>
            <person name="Bogdanov V."/>
            <person name="Penin A."/>
            <person name="Logacheva M."/>
        </authorList>
    </citation>
    <scope>NUCLEOTIDE SEQUENCE</scope>
    <source>
        <strain evidence="2">Hsosn_3</strain>
        <tissue evidence="2">Leaf</tissue>
    </source>
</reference>
<name>A0AAD8HTC8_9APIA</name>
<keyword evidence="3" id="KW-1185">Reference proteome</keyword>
<feature type="region of interest" description="Disordered" evidence="1">
    <location>
        <begin position="122"/>
        <end position="142"/>
    </location>
</feature>
<dbReference type="EMBL" id="JAUIZM010000008">
    <property type="protein sequence ID" value="KAK1371725.1"/>
    <property type="molecule type" value="Genomic_DNA"/>
</dbReference>
<dbReference type="AlphaFoldDB" id="A0AAD8HTC8"/>